<protein>
    <submittedName>
        <fullName evidence="1">Uncharacterized protein</fullName>
    </submittedName>
</protein>
<sequence>MKADFSTYKSIFTIPFYTNNEEYLEGCIKNSIYVTIGLAMYTKILGKTYSIKNLKKLIKNDKAILLSALLLKIAILINSFCPLVQLVDPNEADYSNFKNAVKREDPYNKTLAITSLHAISGCIPNVHCCAGHGNRFIACAITPIKAGDKIIDNSRSGSIWTLVRTCDRQSHKNLYGFPCECQACTGSWSDYFYEYEKFKTVTIFEMSNPDIMNLWDERDSILSEWKANCHKPSFPDIKMLSRTINLVTTVSRKVSLPSLLLLRSVLLLVKMLEAFHDPSEIYTKVRDLRIQELDSIPNPKVYQLTDITSTLFV</sequence>
<name>A0ACC2NZ54_9HYME</name>
<keyword evidence="2" id="KW-1185">Reference proteome</keyword>
<evidence type="ECO:0000313" key="2">
    <source>
        <dbReference type="Proteomes" id="UP001239111"/>
    </source>
</evidence>
<organism evidence="1 2">
    <name type="scientific">Eretmocerus hayati</name>
    <dbReference type="NCBI Taxonomy" id="131215"/>
    <lineage>
        <taxon>Eukaryota</taxon>
        <taxon>Metazoa</taxon>
        <taxon>Ecdysozoa</taxon>
        <taxon>Arthropoda</taxon>
        <taxon>Hexapoda</taxon>
        <taxon>Insecta</taxon>
        <taxon>Pterygota</taxon>
        <taxon>Neoptera</taxon>
        <taxon>Endopterygota</taxon>
        <taxon>Hymenoptera</taxon>
        <taxon>Apocrita</taxon>
        <taxon>Proctotrupomorpha</taxon>
        <taxon>Chalcidoidea</taxon>
        <taxon>Aphelinidae</taxon>
        <taxon>Aphelininae</taxon>
        <taxon>Eretmocerus</taxon>
    </lineage>
</organism>
<accession>A0ACC2NZ54</accession>
<proteinExistence type="predicted"/>
<reference evidence="1" key="1">
    <citation type="submission" date="2023-04" db="EMBL/GenBank/DDBJ databases">
        <title>A chromosome-level genome assembly of the parasitoid wasp Eretmocerus hayati.</title>
        <authorList>
            <person name="Zhong Y."/>
            <person name="Liu S."/>
            <person name="Liu Y."/>
        </authorList>
    </citation>
    <scope>NUCLEOTIDE SEQUENCE</scope>
    <source>
        <strain evidence="1">ZJU_SS_LIU_2023</strain>
    </source>
</reference>
<gene>
    <name evidence="1" type="ORF">QAD02_011360</name>
</gene>
<evidence type="ECO:0000313" key="1">
    <source>
        <dbReference type="EMBL" id="KAJ8675574.1"/>
    </source>
</evidence>
<dbReference type="Proteomes" id="UP001239111">
    <property type="component" value="Chromosome 2"/>
</dbReference>
<dbReference type="EMBL" id="CM056742">
    <property type="protein sequence ID" value="KAJ8675574.1"/>
    <property type="molecule type" value="Genomic_DNA"/>
</dbReference>
<comment type="caution">
    <text evidence="1">The sequence shown here is derived from an EMBL/GenBank/DDBJ whole genome shotgun (WGS) entry which is preliminary data.</text>
</comment>